<evidence type="ECO:0000313" key="5">
    <source>
        <dbReference type="Proteomes" id="UP000288805"/>
    </source>
</evidence>
<keyword evidence="2" id="KW-0694">RNA-binding</keyword>
<reference evidence="4 5" key="1">
    <citation type="journal article" date="2018" name="PLoS Genet.">
        <title>Population sequencing reveals clonal diversity and ancestral inbreeding in the grapevine cultivar Chardonnay.</title>
        <authorList>
            <person name="Roach M.J."/>
            <person name="Johnson D.L."/>
            <person name="Bohlmann J."/>
            <person name="van Vuuren H.J."/>
            <person name="Jones S.J."/>
            <person name="Pretorius I.S."/>
            <person name="Schmidt S.A."/>
            <person name="Borneman A.R."/>
        </authorList>
    </citation>
    <scope>NUCLEOTIDE SEQUENCE [LARGE SCALE GENOMIC DNA]</scope>
    <source>
        <strain evidence="5">cv. Chardonnay</strain>
        <tissue evidence="4">Leaf</tissue>
    </source>
</reference>
<evidence type="ECO:0000256" key="2">
    <source>
        <dbReference type="PROSITE-ProRule" id="PRU00117"/>
    </source>
</evidence>
<sequence>MSQRSGAMLQSAKGEILSFGMEGRWKKVNGMGIYFLCTACSVESKRVVYVATFSKEAQSERISLSTKMVRNEMVSVQCKPFLEVLKKDKKEGDVVLSLLGGPLILFEFENEFDIEWVLKKDCGAKMRLCSWMDGLQRWGAFRVEVIEPGPGCNSTEVRDDEEGSPCAMVRVGLWWKTCMRQQVCWGPKTMLWHRQWGYKGEAGACVLEGNDWAKKGLELCNLLRLKKIHLDDGPSLIISAKEPHNQFEALIEQCQAGRVKGLSREELWCGIKRRPDILQEDRSNSVTIGVADEHIGLVVGRGGRNIMDISQASGARIKISDRGDFMSGTTDRKVTITGSQRAIRAAESMIMQKVASASER</sequence>
<dbReference type="Gene3D" id="3.30.1370.10">
    <property type="entry name" value="K Homology domain, type 1"/>
    <property type="match status" value="1"/>
</dbReference>
<dbReference type="InterPro" id="IPR004087">
    <property type="entry name" value="KH_dom"/>
</dbReference>
<dbReference type="SMART" id="SM00322">
    <property type="entry name" value="KH"/>
    <property type="match status" value="1"/>
</dbReference>
<proteinExistence type="predicted"/>
<dbReference type="PROSITE" id="PS50084">
    <property type="entry name" value="KH_TYPE_1"/>
    <property type="match status" value="1"/>
</dbReference>
<dbReference type="EMBL" id="QGNW01001495">
    <property type="protein sequence ID" value="RVW39050.1"/>
    <property type="molecule type" value="Genomic_DNA"/>
</dbReference>
<comment type="caution">
    <text evidence="4">The sequence shown here is derived from an EMBL/GenBank/DDBJ whole genome shotgun (WGS) entry which is preliminary data.</text>
</comment>
<feature type="domain" description="K Homology" evidence="3">
    <location>
        <begin position="282"/>
        <end position="355"/>
    </location>
</feature>
<accession>A0A438DUI1</accession>
<dbReference type="GO" id="GO:0003723">
    <property type="term" value="F:RNA binding"/>
    <property type="evidence" value="ECO:0007669"/>
    <property type="project" value="UniProtKB-UniRule"/>
</dbReference>
<evidence type="ECO:0000259" key="3">
    <source>
        <dbReference type="SMART" id="SM00322"/>
    </source>
</evidence>
<evidence type="ECO:0000313" key="4">
    <source>
        <dbReference type="EMBL" id="RVW39050.1"/>
    </source>
</evidence>
<dbReference type="SUPFAM" id="SSF54791">
    <property type="entry name" value="Eukaryotic type KH-domain (KH-domain type I)"/>
    <property type="match status" value="1"/>
</dbReference>
<protein>
    <submittedName>
        <fullName evidence="4">Protein BTR1</fullName>
    </submittedName>
</protein>
<dbReference type="CDD" id="cd22514">
    <property type="entry name" value="KH-I_BTR1_rpt3"/>
    <property type="match status" value="1"/>
</dbReference>
<name>A0A438DUI1_VITVI</name>
<dbReference type="InterPro" id="IPR036612">
    <property type="entry name" value="KH_dom_type_1_sf"/>
</dbReference>
<dbReference type="AlphaFoldDB" id="A0A438DUI1"/>
<organism evidence="4 5">
    <name type="scientific">Vitis vinifera</name>
    <name type="common">Grape</name>
    <dbReference type="NCBI Taxonomy" id="29760"/>
    <lineage>
        <taxon>Eukaryota</taxon>
        <taxon>Viridiplantae</taxon>
        <taxon>Streptophyta</taxon>
        <taxon>Embryophyta</taxon>
        <taxon>Tracheophyta</taxon>
        <taxon>Spermatophyta</taxon>
        <taxon>Magnoliopsida</taxon>
        <taxon>eudicotyledons</taxon>
        <taxon>Gunneridae</taxon>
        <taxon>Pentapetalae</taxon>
        <taxon>rosids</taxon>
        <taxon>Vitales</taxon>
        <taxon>Vitaceae</taxon>
        <taxon>Viteae</taxon>
        <taxon>Vitis</taxon>
    </lineage>
</organism>
<gene>
    <name evidence="4" type="primary">BTR1_0</name>
    <name evidence="4" type="ORF">CK203_084167</name>
</gene>
<dbReference type="Proteomes" id="UP000288805">
    <property type="component" value="Unassembled WGS sequence"/>
</dbReference>
<evidence type="ECO:0000256" key="1">
    <source>
        <dbReference type="ARBA" id="ARBA00022737"/>
    </source>
</evidence>
<dbReference type="PANTHER" id="PTHR10288">
    <property type="entry name" value="KH DOMAIN CONTAINING RNA BINDING PROTEIN"/>
    <property type="match status" value="1"/>
</dbReference>
<dbReference type="Pfam" id="PF00013">
    <property type="entry name" value="KH_1"/>
    <property type="match status" value="1"/>
</dbReference>
<keyword evidence="1" id="KW-0677">Repeat</keyword>
<dbReference type="InterPro" id="IPR004088">
    <property type="entry name" value="KH_dom_type_1"/>
</dbReference>